<dbReference type="AlphaFoldDB" id="A0A5C4XRZ2"/>
<gene>
    <name evidence="3" type="ORF">FHP24_05950</name>
</gene>
<proteinExistence type="predicted"/>
<dbReference type="GO" id="GO:0006950">
    <property type="term" value="P:response to stress"/>
    <property type="evidence" value="ECO:0007669"/>
    <property type="project" value="TreeGrafter"/>
</dbReference>
<protein>
    <submittedName>
        <fullName evidence="3">Winged helix-turn-helix transcriptional regulator</fullName>
    </submittedName>
</protein>
<dbReference type="InterPro" id="IPR000835">
    <property type="entry name" value="HTH_MarR-typ"/>
</dbReference>
<dbReference type="SMART" id="SM00347">
    <property type="entry name" value="HTH_MARR"/>
    <property type="match status" value="1"/>
</dbReference>
<dbReference type="Proteomes" id="UP000311605">
    <property type="component" value="Unassembled WGS sequence"/>
</dbReference>
<evidence type="ECO:0000313" key="3">
    <source>
        <dbReference type="EMBL" id="TNM65781.1"/>
    </source>
</evidence>
<evidence type="ECO:0000256" key="1">
    <source>
        <dbReference type="SAM" id="MobiDB-lite"/>
    </source>
</evidence>
<name>A0A5C4XRZ2_9HYPH</name>
<dbReference type="PANTHER" id="PTHR33164:SF57">
    <property type="entry name" value="MARR-FAMILY TRANSCRIPTIONAL REGULATOR"/>
    <property type="match status" value="1"/>
</dbReference>
<feature type="region of interest" description="Disordered" evidence="1">
    <location>
        <begin position="161"/>
        <end position="180"/>
    </location>
</feature>
<dbReference type="OrthoDB" id="7774677at2"/>
<accession>A0A5C4XRZ2</accession>
<organism evidence="3 4">
    <name type="scientific">Aliirhizobium smilacinae</name>
    <dbReference type="NCBI Taxonomy" id="1395944"/>
    <lineage>
        <taxon>Bacteria</taxon>
        <taxon>Pseudomonadati</taxon>
        <taxon>Pseudomonadota</taxon>
        <taxon>Alphaproteobacteria</taxon>
        <taxon>Hyphomicrobiales</taxon>
        <taxon>Rhizobiaceae</taxon>
        <taxon>Aliirhizobium</taxon>
    </lineage>
</organism>
<dbReference type="InterPro" id="IPR039422">
    <property type="entry name" value="MarR/SlyA-like"/>
</dbReference>
<evidence type="ECO:0000313" key="4">
    <source>
        <dbReference type="Proteomes" id="UP000311605"/>
    </source>
</evidence>
<dbReference type="Pfam" id="PF12802">
    <property type="entry name" value="MarR_2"/>
    <property type="match status" value="1"/>
</dbReference>
<reference evidence="3 4" key="1">
    <citation type="submission" date="2019-06" db="EMBL/GenBank/DDBJ databases">
        <title>The draft genome of Rhizobium smilacinae PTYR-5.</title>
        <authorList>
            <person name="Liu L."/>
            <person name="Li L."/>
            <person name="Zhang X."/>
        </authorList>
    </citation>
    <scope>NUCLEOTIDE SEQUENCE [LARGE SCALE GENOMIC DNA]</scope>
    <source>
        <strain evidence="3 4">PTYR-5</strain>
    </source>
</reference>
<dbReference type="SUPFAM" id="SSF46785">
    <property type="entry name" value="Winged helix' DNA-binding domain"/>
    <property type="match status" value="1"/>
</dbReference>
<feature type="domain" description="HTH marR-type" evidence="2">
    <location>
        <begin position="1"/>
        <end position="155"/>
    </location>
</feature>
<dbReference type="InterPro" id="IPR036388">
    <property type="entry name" value="WH-like_DNA-bd_sf"/>
</dbReference>
<dbReference type="GO" id="GO:0003700">
    <property type="term" value="F:DNA-binding transcription factor activity"/>
    <property type="evidence" value="ECO:0007669"/>
    <property type="project" value="InterPro"/>
</dbReference>
<keyword evidence="4" id="KW-1185">Reference proteome</keyword>
<evidence type="ECO:0000259" key="2">
    <source>
        <dbReference type="PROSITE" id="PS50995"/>
    </source>
</evidence>
<dbReference type="Gene3D" id="1.10.10.10">
    <property type="entry name" value="Winged helix-like DNA-binding domain superfamily/Winged helix DNA-binding domain"/>
    <property type="match status" value="1"/>
</dbReference>
<dbReference type="PANTHER" id="PTHR33164">
    <property type="entry name" value="TRANSCRIPTIONAL REGULATOR, MARR FAMILY"/>
    <property type="match status" value="1"/>
</dbReference>
<dbReference type="PROSITE" id="PS50995">
    <property type="entry name" value="HTH_MARR_2"/>
    <property type="match status" value="1"/>
</dbReference>
<dbReference type="InterPro" id="IPR036390">
    <property type="entry name" value="WH_DNA-bd_sf"/>
</dbReference>
<sequence length="180" mass="20014">MMNRATETLPAASKTADIARISEIMGRMRLMIGRRVISRTVIDDIAPSLEISHLDVLDAMRRIDGEVTVGAIADAMRLDPSRGSRLVTELVTQGILKRDASQMDGRRSILVRTEMGDRLLKEIHATKRRLLASMLDGWTEDELSAFAVLFDKFVSRFENTYSNDKGGPPLPTPFLAKTPS</sequence>
<comment type="caution">
    <text evidence="3">The sequence shown here is derived from an EMBL/GenBank/DDBJ whole genome shotgun (WGS) entry which is preliminary data.</text>
</comment>
<dbReference type="EMBL" id="VDMN01000001">
    <property type="protein sequence ID" value="TNM65781.1"/>
    <property type="molecule type" value="Genomic_DNA"/>
</dbReference>